<name>A0A5N6KBJ1_MONLA</name>
<keyword evidence="2" id="KW-1185">Reference proteome</keyword>
<dbReference type="EMBL" id="VIGI01000005">
    <property type="protein sequence ID" value="KAB8300528.1"/>
    <property type="molecule type" value="Genomic_DNA"/>
</dbReference>
<protein>
    <submittedName>
        <fullName evidence="1">Uncharacterized protein</fullName>
    </submittedName>
</protein>
<sequence>MFGSACASVWQKLIPLWINPEFHSIYQLQLQPTPIPPTISLTTIYLSTYLQCYKYQPTIHQPPSANITPTSTNA</sequence>
<dbReference type="Proteomes" id="UP000326757">
    <property type="component" value="Unassembled WGS sequence"/>
</dbReference>
<accession>A0A5N6KBJ1</accession>
<evidence type="ECO:0000313" key="2">
    <source>
        <dbReference type="Proteomes" id="UP000326757"/>
    </source>
</evidence>
<evidence type="ECO:0000313" key="1">
    <source>
        <dbReference type="EMBL" id="KAB8300528.1"/>
    </source>
</evidence>
<reference evidence="1 2" key="1">
    <citation type="submission" date="2019-06" db="EMBL/GenBank/DDBJ databases">
        <title>Genome Sequence of the Brown Rot Fungal Pathogen Monilinia laxa.</title>
        <authorList>
            <person name="De Miccolis Angelini R.M."/>
            <person name="Landi L."/>
            <person name="Abate D."/>
            <person name="Pollastro S."/>
            <person name="Romanazzi G."/>
            <person name="Faretra F."/>
        </authorList>
    </citation>
    <scope>NUCLEOTIDE SEQUENCE [LARGE SCALE GENOMIC DNA]</scope>
    <source>
        <strain evidence="1 2">Mlax316</strain>
    </source>
</reference>
<comment type="caution">
    <text evidence="1">The sequence shown here is derived from an EMBL/GenBank/DDBJ whole genome shotgun (WGS) entry which is preliminary data.</text>
</comment>
<proteinExistence type="predicted"/>
<dbReference type="AlphaFoldDB" id="A0A5N6KBJ1"/>
<organism evidence="1 2">
    <name type="scientific">Monilinia laxa</name>
    <name type="common">Brown rot fungus</name>
    <name type="synonym">Sclerotinia laxa</name>
    <dbReference type="NCBI Taxonomy" id="61186"/>
    <lineage>
        <taxon>Eukaryota</taxon>
        <taxon>Fungi</taxon>
        <taxon>Dikarya</taxon>
        <taxon>Ascomycota</taxon>
        <taxon>Pezizomycotina</taxon>
        <taxon>Leotiomycetes</taxon>
        <taxon>Helotiales</taxon>
        <taxon>Sclerotiniaceae</taxon>
        <taxon>Monilinia</taxon>
    </lineage>
</organism>
<gene>
    <name evidence="1" type="ORF">EYC80_000689</name>
</gene>